<feature type="compositionally biased region" description="Basic and acidic residues" evidence="1">
    <location>
        <begin position="165"/>
        <end position="184"/>
    </location>
</feature>
<evidence type="ECO:0000313" key="3">
    <source>
        <dbReference type="Proteomes" id="UP000186922"/>
    </source>
</evidence>
<reference evidence="2 3" key="1">
    <citation type="journal article" date="2016" name="Nat. Commun.">
        <title>Extremotolerant tardigrade genome and improved radiotolerance of human cultured cells by tardigrade-unique protein.</title>
        <authorList>
            <person name="Hashimoto T."/>
            <person name="Horikawa D.D."/>
            <person name="Saito Y."/>
            <person name="Kuwahara H."/>
            <person name="Kozuka-Hata H."/>
            <person name="Shin-I T."/>
            <person name="Minakuchi Y."/>
            <person name="Ohishi K."/>
            <person name="Motoyama A."/>
            <person name="Aizu T."/>
            <person name="Enomoto A."/>
            <person name="Kondo K."/>
            <person name="Tanaka S."/>
            <person name="Hara Y."/>
            <person name="Koshikawa S."/>
            <person name="Sagara H."/>
            <person name="Miura T."/>
            <person name="Yokobori S."/>
            <person name="Miyagawa K."/>
            <person name="Suzuki Y."/>
            <person name="Kubo T."/>
            <person name="Oyama M."/>
            <person name="Kohara Y."/>
            <person name="Fujiyama A."/>
            <person name="Arakawa K."/>
            <person name="Katayama T."/>
            <person name="Toyoda A."/>
            <person name="Kunieda T."/>
        </authorList>
    </citation>
    <scope>NUCLEOTIDE SEQUENCE [LARGE SCALE GENOMIC DNA]</scope>
    <source>
        <strain evidence="2 3">YOKOZUNA-1</strain>
    </source>
</reference>
<evidence type="ECO:0000256" key="1">
    <source>
        <dbReference type="SAM" id="MobiDB-lite"/>
    </source>
</evidence>
<sequence length="223" mass="25437">MAAQRLKLDKGRQSNSTQLYGVNCATMRFSFPLQEKKDQTMYLPFAKRRDLEDIRVGLNCPETSPVIRPDLKVLQCDHSQNDPSAVTDQCIHDPLQKKCKVAVTPSVKAMCDKVSYMIPPALAEVRQLVFQRVLQQLEHNANHSAQPPVAQNERLQPPSEEKEEYETKLIKDGNVKNKPPDDRVWSTERTIAGCHYAEHQKHHHHGQDAPMSEQDSDHILPNM</sequence>
<feature type="region of interest" description="Disordered" evidence="1">
    <location>
        <begin position="140"/>
        <end position="184"/>
    </location>
</feature>
<name>A0A1D1V885_RAMVA</name>
<organism evidence="2 3">
    <name type="scientific">Ramazzottius varieornatus</name>
    <name type="common">Water bear</name>
    <name type="synonym">Tardigrade</name>
    <dbReference type="NCBI Taxonomy" id="947166"/>
    <lineage>
        <taxon>Eukaryota</taxon>
        <taxon>Metazoa</taxon>
        <taxon>Ecdysozoa</taxon>
        <taxon>Tardigrada</taxon>
        <taxon>Eutardigrada</taxon>
        <taxon>Parachela</taxon>
        <taxon>Hypsibioidea</taxon>
        <taxon>Ramazzottiidae</taxon>
        <taxon>Ramazzottius</taxon>
    </lineage>
</organism>
<dbReference type="Proteomes" id="UP000186922">
    <property type="component" value="Unassembled WGS sequence"/>
</dbReference>
<protein>
    <submittedName>
        <fullName evidence="2">Uncharacterized protein</fullName>
    </submittedName>
</protein>
<comment type="caution">
    <text evidence="2">The sequence shown here is derived from an EMBL/GenBank/DDBJ whole genome shotgun (WGS) entry which is preliminary data.</text>
</comment>
<keyword evidence="3" id="KW-1185">Reference proteome</keyword>
<feature type="region of interest" description="Disordered" evidence="1">
    <location>
        <begin position="197"/>
        <end position="223"/>
    </location>
</feature>
<proteinExistence type="predicted"/>
<dbReference type="AlphaFoldDB" id="A0A1D1V885"/>
<dbReference type="EMBL" id="BDGG01000004">
    <property type="protein sequence ID" value="GAU97854.1"/>
    <property type="molecule type" value="Genomic_DNA"/>
</dbReference>
<accession>A0A1D1V885</accession>
<gene>
    <name evidence="2" type="primary">RvY_09083-1</name>
    <name evidence="2" type="synonym">RvY_09083.1</name>
    <name evidence="2" type="ORF">RvY_09083</name>
</gene>
<evidence type="ECO:0000313" key="2">
    <source>
        <dbReference type="EMBL" id="GAU97854.1"/>
    </source>
</evidence>